<evidence type="ECO:0000313" key="1">
    <source>
        <dbReference type="EMBL" id="CAH1270965.1"/>
    </source>
</evidence>
<sequence>MPKSRAAKKNTGPARIRNRTPTAEELLLESRAVRRIRDIGRLMGFNTLSRRVAGIFTQYRRNVTNVHRRNNVYRALAGLLTYGLHRATPGTYYNYSLELVSIIREAYPSGDDEDWGLINQANRPTADVGVEDLFEDKP</sequence>
<proteinExistence type="predicted"/>
<evidence type="ECO:0000313" key="2">
    <source>
        <dbReference type="Proteomes" id="UP000838412"/>
    </source>
</evidence>
<reference evidence="1" key="1">
    <citation type="submission" date="2022-01" db="EMBL/GenBank/DDBJ databases">
        <authorList>
            <person name="Braso-Vives M."/>
        </authorList>
    </citation>
    <scope>NUCLEOTIDE SEQUENCE</scope>
</reference>
<organism evidence="1 2">
    <name type="scientific">Branchiostoma lanceolatum</name>
    <name type="common">Common lancelet</name>
    <name type="synonym">Amphioxus lanceolatum</name>
    <dbReference type="NCBI Taxonomy" id="7740"/>
    <lineage>
        <taxon>Eukaryota</taxon>
        <taxon>Metazoa</taxon>
        <taxon>Chordata</taxon>
        <taxon>Cephalochordata</taxon>
        <taxon>Leptocardii</taxon>
        <taxon>Amphioxiformes</taxon>
        <taxon>Branchiostomatidae</taxon>
        <taxon>Branchiostoma</taxon>
    </lineage>
</organism>
<dbReference type="OMA" id="DEDWGLI"/>
<gene>
    <name evidence="1" type="primary">Hypp4527</name>
    <name evidence="1" type="ORF">BLAG_LOCUS23114</name>
</gene>
<dbReference type="OrthoDB" id="10057309at2759"/>
<dbReference type="AlphaFoldDB" id="A0A8K0EYB0"/>
<keyword evidence="2" id="KW-1185">Reference proteome</keyword>
<dbReference type="Proteomes" id="UP000838412">
    <property type="component" value="Chromosome 8"/>
</dbReference>
<protein>
    <submittedName>
        <fullName evidence="1">Hypp4527 protein</fullName>
    </submittedName>
</protein>
<accession>A0A8K0EYB0</accession>
<dbReference type="EMBL" id="OV696693">
    <property type="protein sequence ID" value="CAH1270965.1"/>
    <property type="molecule type" value="Genomic_DNA"/>
</dbReference>
<name>A0A8K0EYB0_BRALA</name>